<proteinExistence type="predicted"/>
<gene>
    <name evidence="1" type="ORF">CCE28_00910</name>
</gene>
<dbReference type="AlphaFoldDB" id="A0A267MNP2"/>
<dbReference type="OrthoDB" id="2042428at2"/>
<accession>A0A267MNP2</accession>
<comment type="caution">
    <text evidence="1">The sequence shown here is derived from an EMBL/GenBank/DDBJ whole genome shotgun (WGS) entry which is preliminary data.</text>
</comment>
<reference evidence="1 2" key="1">
    <citation type="submission" date="2017-06" db="EMBL/GenBank/DDBJ databases">
        <title>Draft genome sequence of anaerobic fermentative bacterium Anaeromicrobium sediminis DY2726D isolated from West Pacific Ocean sediments.</title>
        <authorList>
            <person name="Zeng X."/>
        </authorList>
    </citation>
    <scope>NUCLEOTIDE SEQUENCE [LARGE SCALE GENOMIC DNA]</scope>
    <source>
        <strain evidence="1 2">DY2726D</strain>
    </source>
</reference>
<keyword evidence="2" id="KW-1185">Reference proteome</keyword>
<dbReference type="EMBL" id="NIBG01000001">
    <property type="protein sequence ID" value="PAB61022.1"/>
    <property type="molecule type" value="Genomic_DNA"/>
</dbReference>
<evidence type="ECO:0000313" key="1">
    <source>
        <dbReference type="EMBL" id="PAB61022.1"/>
    </source>
</evidence>
<dbReference type="RefSeq" id="WP_095130040.1">
    <property type="nucleotide sequence ID" value="NZ_NIBG01000001.1"/>
</dbReference>
<sequence length="146" mass="17660">MNLEDTIRACMKKYPRLFLDRWEVLNYLFCTLHCDHKWKDGELVGTIDTIYKQDTPLFAEQIIELIKFREKLWGQAFYIYPLGKKYSNLFNFPKNIKTDWLKGIIETIKFILLNMNENDDVYMEVSKGELEEYYLDTLNNYNKFLN</sequence>
<name>A0A267MNP2_9FIRM</name>
<dbReference type="Proteomes" id="UP000216024">
    <property type="component" value="Unassembled WGS sequence"/>
</dbReference>
<evidence type="ECO:0000313" key="2">
    <source>
        <dbReference type="Proteomes" id="UP000216024"/>
    </source>
</evidence>
<organism evidence="1 2">
    <name type="scientific">Anaeromicrobium sediminis</name>
    <dbReference type="NCBI Taxonomy" id="1478221"/>
    <lineage>
        <taxon>Bacteria</taxon>
        <taxon>Bacillati</taxon>
        <taxon>Bacillota</taxon>
        <taxon>Clostridia</taxon>
        <taxon>Peptostreptococcales</taxon>
        <taxon>Thermotaleaceae</taxon>
        <taxon>Anaeromicrobium</taxon>
    </lineage>
</organism>
<protein>
    <submittedName>
        <fullName evidence="1">Uncharacterized protein</fullName>
    </submittedName>
</protein>